<dbReference type="PANTHER" id="PTHR35789:SF1">
    <property type="entry name" value="SPORE GERMINATION PROTEIN B3"/>
    <property type="match status" value="1"/>
</dbReference>
<dbReference type="Pfam" id="PF25198">
    <property type="entry name" value="Spore_GerAC_N"/>
    <property type="match status" value="1"/>
</dbReference>
<dbReference type="PANTHER" id="PTHR35789">
    <property type="entry name" value="SPORE GERMINATION PROTEIN B3"/>
    <property type="match status" value="1"/>
</dbReference>
<dbReference type="InterPro" id="IPR038501">
    <property type="entry name" value="Spore_GerAC_C_sf"/>
</dbReference>
<evidence type="ECO:0000256" key="2">
    <source>
        <dbReference type="ARBA" id="ARBA00007886"/>
    </source>
</evidence>
<evidence type="ECO:0008006" key="12">
    <source>
        <dbReference type="Google" id="ProtNLM"/>
    </source>
</evidence>
<evidence type="ECO:0000256" key="5">
    <source>
        <dbReference type="ARBA" id="ARBA00023136"/>
    </source>
</evidence>
<dbReference type="GO" id="GO:0016020">
    <property type="term" value="C:membrane"/>
    <property type="evidence" value="ECO:0007669"/>
    <property type="project" value="UniProtKB-SubCell"/>
</dbReference>
<evidence type="ECO:0000259" key="9">
    <source>
        <dbReference type="Pfam" id="PF25198"/>
    </source>
</evidence>
<dbReference type="GO" id="GO:0009847">
    <property type="term" value="P:spore germination"/>
    <property type="evidence" value="ECO:0007669"/>
    <property type="project" value="InterPro"/>
</dbReference>
<evidence type="ECO:0000313" key="11">
    <source>
        <dbReference type="Proteomes" id="UP000683139"/>
    </source>
</evidence>
<dbReference type="NCBIfam" id="TIGR02887">
    <property type="entry name" value="spore_ger_x_C"/>
    <property type="match status" value="1"/>
</dbReference>
<keyword evidence="7" id="KW-0449">Lipoprotein</keyword>
<protein>
    <recommendedName>
        <fullName evidence="12">Ger(X)C family spore germination protein</fullName>
    </recommendedName>
</protein>
<evidence type="ECO:0000256" key="7">
    <source>
        <dbReference type="ARBA" id="ARBA00023288"/>
    </source>
</evidence>
<dbReference type="RefSeq" id="WP_213513127.1">
    <property type="nucleotide sequence ID" value="NZ_BOSE01000001.1"/>
</dbReference>
<dbReference type="InterPro" id="IPR057336">
    <property type="entry name" value="GerAC_N"/>
</dbReference>
<accession>A0A919YKH3</accession>
<evidence type="ECO:0000256" key="1">
    <source>
        <dbReference type="ARBA" id="ARBA00004635"/>
    </source>
</evidence>
<keyword evidence="11" id="KW-1185">Reference proteome</keyword>
<keyword evidence="5" id="KW-0472">Membrane</keyword>
<reference evidence="10" key="1">
    <citation type="submission" date="2021-03" db="EMBL/GenBank/DDBJ databases">
        <title>Antimicrobial resistance genes in bacteria isolated from Japanese honey, and their potential for conferring macrolide and lincosamide resistance in the American foulbrood pathogen Paenibacillus larvae.</title>
        <authorList>
            <person name="Okamoto M."/>
            <person name="Kumagai M."/>
            <person name="Kanamori H."/>
            <person name="Takamatsu D."/>
        </authorList>
    </citation>
    <scope>NUCLEOTIDE SEQUENCE</scope>
    <source>
        <strain evidence="10">J40TS1</strain>
    </source>
</reference>
<dbReference type="EMBL" id="BOSE01000001">
    <property type="protein sequence ID" value="GIP14952.1"/>
    <property type="molecule type" value="Genomic_DNA"/>
</dbReference>
<sequence length="256" mass="29055">MRDPSISPRTKITVVNGNAHELLVKEYPQHPRTAQFIDRMLEKEEQATTIPKSSIHEFTKDYLDDGIDPVAPMIRINGDDIIVDGIALFKDDHYVMKIEPSQALIFAFLRGNFTHGEISINLSEVGRENEKVMFSSLVSKRKVKAAPSKVGAPFKVDVYIDVTGSVLEYIGNLDINSSSDRNKVEQLISDYAKIKAEEMIKTVQEQKVDSFGLGKYVRNVLSYEQWSDLNWDEVYPDIEVNCHAKVRIKDAGKFMK</sequence>
<dbReference type="InterPro" id="IPR046953">
    <property type="entry name" value="Spore_GerAC-like_C"/>
</dbReference>
<name>A0A919YKH3_9BACL</name>
<dbReference type="AlphaFoldDB" id="A0A919YKH3"/>
<keyword evidence="4" id="KW-0732">Signal</keyword>
<evidence type="ECO:0000256" key="6">
    <source>
        <dbReference type="ARBA" id="ARBA00023139"/>
    </source>
</evidence>
<evidence type="ECO:0000313" key="10">
    <source>
        <dbReference type="EMBL" id="GIP14952.1"/>
    </source>
</evidence>
<organism evidence="10 11">
    <name type="scientific">Paenibacillus montaniterrae</name>
    <dbReference type="NCBI Taxonomy" id="429341"/>
    <lineage>
        <taxon>Bacteria</taxon>
        <taxon>Bacillati</taxon>
        <taxon>Bacillota</taxon>
        <taxon>Bacilli</taxon>
        <taxon>Bacillales</taxon>
        <taxon>Paenibacillaceae</taxon>
        <taxon>Paenibacillus</taxon>
    </lineage>
</organism>
<gene>
    <name evidence="10" type="ORF">J40TS1_05940</name>
</gene>
<comment type="similarity">
    <text evidence="2">Belongs to the GerABKC lipoprotein family.</text>
</comment>
<evidence type="ECO:0000259" key="8">
    <source>
        <dbReference type="Pfam" id="PF05504"/>
    </source>
</evidence>
<keyword evidence="3" id="KW-0309">Germination</keyword>
<proteinExistence type="inferred from homology"/>
<comment type="subcellular location">
    <subcellularLocation>
        <location evidence="1">Membrane</location>
        <topology evidence="1">Lipid-anchor</topology>
    </subcellularLocation>
</comment>
<dbReference type="Pfam" id="PF05504">
    <property type="entry name" value="Spore_GerAC"/>
    <property type="match status" value="1"/>
</dbReference>
<evidence type="ECO:0000256" key="4">
    <source>
        <dbReference type="ARBA" id="ARBA00022729"/>
    </source>
</evidence>
<feature type="domain" description="Spore germination GerAC-like C-terminal" evidence="8">
    <location>
        <begin position="84"/>
        <end position="252"/>
    </location>
</feature>
<dbReference type="Proteomes" id="UP000683139">
    <property type="component" value="Unassembled WGS sequence"/>
</dbReference>
<keyword evidence="6" id="KW-0564">Palmitate</keyword>
<comment type="caution">
    <text evidence="10">The sequence shown here is derived from an EMBL/GenBank/DDBJ whole genome shotgun (WGS) entry which is preliminary data.</text>
</comment>
<dbReference type="Gene3D" id="3.30.300.210">
    <property type="entry name" value="Nutrient germinant receptor protein C, domain 3"/>
    <property type="match status" value="1"/>
</dbReference>
<dbReference type="InterPro" id="IPR008844">
    <property type="entry name" value="Spore_GerAC-like"/>
</dbReference>
<feature type="domain" description="Spore germination protein N-terminal" evidence="9">
    <location>
        <begin position="1"/>
        <end position="76"/>
    </location>
</feature>
<evidence type="ECO:0000256" key="3">
    <source>
        <dbReference type="ARBA" id="ARBA00022544"/>
    </source>
</evidence>